<evidence type="ECO:0000259" key="1">
    <source>
        <dbReference type="Pfam" id="PF20150"/>
    </source>
</evidence>
<evidence type="ECO:0000313" key="3">
    <source>
        <dbReference type="Proteomes" id="UP000664132"/>
    </source>
</evidence>
<dbReference type="OrthoDB" id="3469466at2759"/>
<comment type="caution">
    <text evidence="2">The sequence shown here is derived from an EMBL/GenBank/DDBJ whole genome shotgun (WGS) entry which is preliminary data.</text>
</comment>
<dbReference type="Pfam" id="PF20150">
    <property type="entry name" value="2EXR"/>
    <property type="match status" value="1"/>
</dbReference>
<accession>A0A8H7W7V3</accession>
<sequence>MDEADPAEALINTLNNMSLIQPQDPSDNAQLSSSAAAFVSEPFQAFSLYPTLPSELRLKILSHSLPSPSTVRTNAHVLISDPSFGLYVTFSISRAGYTRSLSAFQPVPRPGKITAELKATRMIPLLSTTKETRAFYLSHHPIILPSGPNGKGQIRLAKNETLSIDNYPSLLVNAEFSRAIRDDYRLQNLWAQLFGLSIPVETFMHPGHGSYGVLLRLVGKCTGLTTLGAVMWGGFRQGGGDDLAVKGVLVGIEGHLEEFRRRLKKSLDDDFDDADGDAEERRENQRLERRLPKLYILET</sequence>
<gene>
    <name evidence="2" type="ORF">IFR04_008283</name>
</gene>
<proteinExistence type="predicted"/>
<feature type="domain" description="2EXR" evidence="1">
    <location>
        <begin position="46"/>
        <end position="147"/>
    </location>
</feature>
<dbReference type="InterPro" id="IPR045518">
    <property type="entry name" value="2EXR"/>
</dbReference>
<dbReference type="EMBL" id="JAFJYH010000125">
    <property type="protein sequence ID" value="KAG4418572.1"/>
    <property type="molecule type" value="Genomic_DNA"/>
</dbReference>
<keyword evidence="3" id="KW-1185">Reference proteome</keyword>
<organism evidence="2 3">
    <name type="scientific">Cadophora malorum</name>
    <dbReference type="NCBI Taxonomy" id="108018"/>
    <lineage>
        <taxon>Eukaryota</taxon>
        <taxon>Fungi</taxon>
        <taxon>Dikarya</taxon>
        <taxon>Ascomycota</taxon>
        <taxon>Pezizomycotina</taxon>
        <taxon>Leotiomycetes</taxon>
        <taxon>Helotiales</taxon>
        <taxon>Ploettnerulaceae</taxon>
        <taxon>Cadophora</taxon>
    </lineage>
</organism>
<dbReference type="AlphaFoldDB" id="A0A8H7W7V3"/>
<protein>
    <recommendedName>
        <fullName evidence="1">2EXR domain-containing protein</fullName>
    </recommendedName>
</protein>
<name>A0A8H7W7V3_9HELO</name>
<reference evidence="2" key="1">
    <citation type="submission" date="2021-02" db="EMBL/GenBank/DDBJ databases">
        <title>Genome sequence Cadophora malorum strain M34.</title>
        <authorList>
            <person name="Stefanovic E."/>
            <person name="Vu D."/>
            <person name="Scully C."/>
            <person name="Dijksterhuis J."/>
            <person name="Roader J."/>
            <person name="Houbraken J."/>
        </authorList>
    </citation>
    <scope>NUCLEOTIDE SEQUENCE</scope>
    <source>
        <strain evidence="2">M34</strain>
    </source>
</reference>
<dbReference type="Proteomes" id="UP000664132">
    <property type="component" value="Unassembled WGS sequence"/>
</dbReference>
<evidence type="ECO:0000313" key="2">
    <source>
        <dbReference type="EMBL" id="KAG4418572.1"/>
    </source>
</evidence>